<comment type="caution">
    <text evidence="2">The sequence shown here is derived from an EMBL/GenBank/DDBJ whole genome shotgun (WGS) entry which is preliminary data.</text>
</comment>
<protein>
    <recommendedName>
        <fullName evidence="4">BACON domain-containing protein</fullName>
    </recommendedName>
</protein>
<sequence length="599" mass="65989">MAKKHRILLPVLALLLIGACSRNEEIEQPTSPSGGVEVAILCDNTKEPQVYSLPDGTRTWIDDNDWASTRWDKNDKIALWATADGSNYTLNAQNFSLAYFTPSYSTAVFNSTVADMPAGTYTYTAVSPVPESVSGTQVSYQIPAKQTGRYEGKWDILAADPLTADALPLFEQSNQMLETPPSHALRFRHKCHALRIEVPAGRNIWGEPITRLVIDFPTEVVGTVSFDAADPSAPMSLTEGSKSITLDLNTPLTDEAENYAWAFINPTTVSGDISFTAYTANGYRSHTLSVPIDREMAAGHITPITLTIPTELPVSYVDFSVTGDSSNLGEEPYNLIVKAPEGMTFRDGTTEQTFPIDESNKYTVAFYGDLYGDLLAQQPLQVSFETENALVPQNVSVASFTPGEHLPIALKIPYLLSEDFDDKTDFEYKTEATTSNPDGISLSQYGFDEGWTGTRLQVSQKAMRISVRHETVAQYPGRLDTPPLAYIKPGKTVKLKVTFNANKDNDYLYCSFGTLTDTAPKKGNDGLENTLKEQIDNLNTLSGVSFGNIQGVCTCEVPAATNATRLSWLTQRTYNFTGNGWVSRTWYMYLDNIRVTIVK</sequence>
<reference evidence="2 3" key="1">
    <citation type="journal article" date="2016" name="Nat. Biotechnol.">
        <title>Measurement of bacterial replication rates in microbial communities.</title>
        <authorList>
            <person name="Brown C.T."/>
            <person name="Olm M.R."/>
            <person name="Thomas B.C."/>
            <person name="Banfield J.F."/>
        </authorList>
    </citation>
    <scope>NUCLEOTIDE SEQUENCE [LARGE SCALE GENOMIC DNA]</scope>
    <source>
        <strain evidence="2">CAG:67_53_122</strain>
    </source>
</reference>
<evidence type="ECO:0000313" key="3">
    <source>
        <dbReference type="Proteomes" id="UP000187417"/>
    </source>
</evidence>
<feature type="chain" id="PRO_5013089903" description="BACON domain-containing protein" evidence="1">
    <location>
        <begin position="23"/>
        <end position="599"/>
    </location>
</feature>
<evidence type="ECO:0008006" key="4">
    <source>
        <dbReference type="Google" id="ProtNLM"/>
    </source>
</evidence>
<gene>
    <name evidence="2" type="ORF">BHV66_00975</name>
</gene>
<keyword evidence="1" id="KW-0732">Signal</keyword>
<dbReference type="Proteomes" id="UP000187417">
    <property type="component" value="Unassembled WGS sequence"/>
</dbReference>
<organism evidence="2 3">
    <name type="scientific">Alistipes putredinis</name>
    <dbReference type="NCBI Taxonomy" id="28117"/>
    <lineage>
        <taxon>Bacteria</taxon>
        <taxon>Pseudomonadati</taxon>
        <taxon>Bacteroidota</taxon>
        <taxon>Bacteroidia</taxon>
        <taxon>Bacteroidales</taxon>
        <taxon>Rikenellaceae</taxon>
        <taxon>Alistipes</taxon>
    </lineage>
</organism>
<evidence type="ECO:0000313" key="2">
    <source>
        <dbReference type="EMBL" id="OKY96669.1"/>
    </source>
</evidence>
<accession>A0A1Q6FCT3</accession>
<dbReference type="STRING" id="28117.BHV66_00975"/>
<name>A0A1Q6FCT3_9BACT</name>
<dbReference type="PROSITE" id="PS51257">
    <property type="entry name" value="PROKAR_LIPOPROTEIN"/>
    <property type="match status" value="1"/>
</dbReference>
<dbReference type="AlphaFoldDB" id="A0A1Q6FCT3"/>
<dbReference type="RefSeq" id="WP_195272902.1">
    <property type="nucleotide sequence ID" value="NZ_CAMMQD010000003.1"/>
</dbReference>
<feature type="signal peptide" evidence="1">
    <location>
        <begin position="1"/>
        <end position="22"/>
    </location>
</feature>
<dbReference type="EMBL" id="MNQH01000001">
    <property type="protein sequence ID" value="OKY96669.1"/>
    <property type="molecule type" value="Genomic_DNA"/>
</dbReference>
<proteinExistence type="predicted"/>
<evidence type="ECO:0000256" key="1">
    <source>
        <dbReference type="SAM" id="SignalP"/>
    </source>
</evidence>